<comment type="similarity">
    <text evidence="7">Belongs to the SOSEKI family.</text>
</comment>
<evidence type="ECO:0000256" key="6">
    <source>
        <dbReference type="ARBA" id="ARBA00023306"/>
    </source>
</evidence>
<feature type="domain" description="SOSEKI DIX-like" evidence="9">
    <location>
        <begin position="38"/>
        <end position="126"/>
    </location>
</feature>
<keyword evidence="5" id="KW-0472">Membrane</keyword>
<keyword evidence="3" id="KW-1003">Cell membrane</keyword>
<dbReference type="PANTHER" id="PTHR31083:SF6">
    <property type="entry name" value="PROTEIN SOSEKI 3"/>
    <property type="match status" value="1"/>
</dbReference>
<keyword evidence="6" id="KW-0131">Cell cycle</keyword>
<comment type="subcellular location">
    <subcellularLocation>
        <location evidence="1">Cell membrane</location>
        <topology evidence="1">Peripheral membrane protein</topology>
        <orientation evidence="1">Cytoplasmic side</orientation>
    </subcellularLocation>
</comment>
<evidence type="ECO:0000256" key="8">
    <source>
        <dbReference type="SAM" id="MobiDB-lite"/>
    </source>
</evidence>
<dbReference type="PANTHER" id="PTHR31083">
    <property type="entry name" value="UPSTREAM OF FLC PROTEIN (DUF966)"/>
    <property type="match status" value="1"/>
</dbReference>
<feature type="compositionally biased region" description="Polar residues" evidence="8">
    <location>
        <begin position="281"/>
        <end position="291"/>
    </location>
</feature>
<feature type="region of interest" description="Disordered" evidence="8">
    <location>
        <begin position="257"/>
        <end position="296"/>
    </location>
</feature>
<organism evidence="10 11">
    <name type="scientific">Platanthera zijinensis</name>
    <dbReference type="NCBI Taxonomy" id="2320716"/>
    <lineage>
        <taxon>Eukaryota</taxon>
        <taxon>Viridiplantae</taxon>
        <taxon>Streptophyta</taxon>
        <taxon>Embryophyta</taxon>
        <taxon>Tracheophyta</taxon>
        <taxon>Spermatophyta</taxon>
        <taxon>Magnoliopsida</taxon>
        <taxon>Liliopsida</taxon>
        <taxon>Asparagales</taxon>
        <taxon>Orchidaceae</taxon>
        <taxon>Orchidoideae</taxon>
        <taxon>Orchideae</taxon>
        <taxon>Orchidinae</taxon>
        <taxon>Platanthera</taxon>
    </lineage>
</organism>
<evidence type="ECO:0000256" key="3">
    <source>
        <dbReference type="ARBA" id="ARBA00022475"/>
    </source>
</evidence>
<dbReference type="GO" id="GO:0005886">
    <property type="term" value="C:plasma membrane"/>
    <property type="evidence" value="ECO:0007669"/>
    <property type="project" value="UniProtKB-SubCell"/>
</dbReference>
<feature type="region of interest" description="Disordered" evidence="8">
    <location>
        <begin position="129"/>
        <end position="240"/>
    </location>
</feature>
<evidence type="ECO:0000313" key="11">
    <source>
        <dbReference type="Proteomes" id="UP001418222"/>
    </source>
</evidence>
<evidence type="ECO:0000313" key="10">
    <source>
        <dbReference type="EMBL" id="KAK8944384.1"/>
    </source>
</evidence>
<evidence type="ECO:0000256" key="4">
    <source>
        <dbReference type="ARBA" id="ARBA00022618"/>
    </source>
</evidence>
<keyword evidence="2" id="KW-0217">Developmental protein</keyword>
<dbReference type="Pfam" id="PF06136">
    <property type="entry name" value="SOK"/>
    <property type="match status" value="1"/>
</dbReference>
<sequence>MMEGIGRRYAAQISPERSKVWTEPPPKHHTQRPQGRRVPVVYYLCKNRHLDHPHFIEVPISSPEGLHLKDVINRLVVLRGKRMPAMYSWSCKRSYKNGFVWQDLSEDDLILPAHGNEYILKGSELLDRTPTDRLQDSGNSTLMQNHMPSQLDSSEVLQPSSSYSSPIISVREGKSSSSPPQPTPPPPPPPPQEDDSPVLPHQNSSQGTGSPNFGECTVFMPNGAQDASTQTDDSGERMTRPEPDILADIVSAGDDLNNVKYSESRPNHYAQSDDAIKKETSPNQTPSSASSGPKIDTLESLIRSEVNKFNSFRLIEEEEEVVPRKAKMKRINPLLQLLTCGSTLVKDHHKVGFIRAYKPSFLNLRLGPTFPSSMTVRELEYMSEGPRVVRLGTERRDSCSRNLCENHLMQKDEGGRESSPSFNCTPFYNREDISYKSPDLKENKEKDAGLVGSNGSTSPIQILSGKPVVTFRSPTLHDAKSSQAQQIHCKSPSASSFGVSKRIVNVNSSGEESFQEENERMIKIEERLTSGARIIIQSRLPPDYDDKSSGS</sequence>
<dbReference type="EMBL" id="JBBWWQ010000006">
    <property type="protein sequence ID" value="KAK8944384.1"/>
    <property type="molecule type" value="Genomic_DNA"/>
</dbReference>
<evidence type="ECO:0000256" key="5">
    <source>
        <dbReference type="ARBA" id="ARBA00023136"/>
    </source>
</evidence>
<dbReference type="InterPro" id="IPR010369">
    <property type="entry name" value="SOK"/>
</dbReference>
<gene>
    <name evidence="10" type="ORF">KSP39_PZI008662</name>
</gene>
<evidence type="ECO:0000256" key="2">
    <source>
        <dbReference type="ARBA" id="ARBA00022473"/>
    </source>
</evidence>
<dbReference type="AlphaFoldDB" id="A0AAP0BMI3"/>
<evidence type="ECO:0000256" key="7">
    <source>
        <dbReference type="ARBA" id="ARBA00024211"/>
    </source>
</evidence>
<comment type="caution">
    <text evidence="10">The sequence shown here is derived from an EMBL/GenBank/DDBJ whole genome shotgun (WGS) entry which is preliminary data.</text>
</comment>
<dbReference type="Proteomes" id="UP001418222">
    <property type="component" value="Unassembled WGS sequence"/>
</dbReference>
<reference evidence="10 11" key="1">
    <citation type="journal article" date="2022" name="Nat. Plants">
        <title>Genomes of leafy and leafless Platanthera orchids illuminate the evolution of mycoheterotrophy.</title>
        <authorList>
            <person name="Li M.H."/>
            <person name="Liu K.W."/>
            <person name="Li Z."/>
            <person name="Lu H.C."/>
            <person name="Ye Q.L."/>
            <person name="Zhang D."/>
            <person name="Wang J.Y."/>
            <person name="Li Y.F."/>
            <person name="Zhong Z.M."/>
            <person name="Liu X."/>
            <person name="Yu X."/>
            <person name="Liu D.K."/>
            <person name="Tu X.D."/>
            <person name="Liu B."/>
            <person name="Hao Y."/>
            <person name="Liao X.Y."/>
            <person name="Jiang Y.T."/>
            <person name="Sun W.H."/>
            <person name="Chen J."/>
            <person name="Chen Y.Q."/>
            <person name="Ai Y."/>
            <person name="Zhai J.W."/>
            <person name="Wu S.S."/>
            <person name="Zhou Z."/>
            <person name="Hsiao Y.Y."/>
            <person name="Wu W.L."/>
            <person name="Chen Y.Y."/>
            <person name="Lin Y.F."/>
            <person name="Hsu J.L."/>
            <person name="Li C.Y."/>
            <person name="Wang Z.W."/>
            <person name="Zhao X."/>
            <person name="Zhong W.Y."/>
            <person name="Ma X.K."/>
            <person name="Ma L."/>
            <person name="Huang J."/>
            <person name="Chen G.Z."/>
            <person name="Huang M.Z."/>
            <person name="Huang L."/>
            <person name="Peng D.H."/>
            <person name="Luo Y.B."/>
            <person name="Zou S.Q."/>
            <person name="Chen S.P."/>
            <person name="Lan S."/>
            <person name="Tsai W.C."/>
            <person name="Van de Peer Y."/>
            <person name="Liu Z.J."/>
        </authorList>
    </citation>
    <scope>NUCLEOTIDE SEQUENCE [LARGE SCALE GENOMIC DNA]</scope>
    <source>
        <strain evidence="10">Lor287</strain>
    </source>
</reference>
<keyword evidence="11" id="KW-1185">Reference proteome</keyword>
<dbReference type="GO" id="GO:0051301">
    <property type="term" value="P:cell division"/>
    <property type="evidence" value="ECO:0007669"/>
    <property type="project" value="UniProtKB-KW"/>
</dbReference>
<keyword evidence="4" id="KW-0132">Cell division</keyword>
<proteinExistence type="inferred from homology"/>
<evidence type="ECO:0000259" key="9">
    <source>
        <dbReference type="Pfam" id="PF06136"/>
    </source>
</evidence>
<name>A0AAP0BMI3_9ASPA</name>
<feature type="compositionally biased region" description="Polar residues" evidence="8">
    <location>
        <begin position="201"/>
        <end position="211"/>
    </location>
</feature>
<dbReference type="GO" id="GO:0051258">
    <property type="term" value="P:protein polymerization"/>
    <property type="evidence" value="ECO:0007669"/>
    <property type="project" value="UniProtKB-ARBA"/>
</dbReference>
<accession>A0AAP0BMI3</accession>
<feature type="compositionally biased region" description="Low complexity" evidence="8">
    <location>
        <begin position="153"/>
        <end position="178"/>
    </location>
</feature>
<dbReference type="InterPro" id="IPR048351">
    <property type="entry name" value="SOK_DIX"/>
</dbReference>
<protein>
    <recommendedName>
        <fullName evidence="9">SOSEKI DIX-like domain-containing protein</fullName>
    </recommendedName>
</protein>
<feature type="compositionally biased region" description="Polar residues" evidence="8">
    <location>
        <begin position="136"/>
        <end position="152"/>
    </location>
</feature>
<feature type="compositionally biased region" description="Pro residues" evidence="8">
    <location>
        <begin position="179"/>
        <end position="191"/>
    </location>
</feature>
<evidence type="ECO:0000256" key="1">
    <source>
        <dbReference type="ARBA" id="ARBA00004413"/>
    </source>
</evidence>